<evidence type="ECO:0000256" key="2">
    <source>
        <dbReference type="ARBA" id="ARBA00023125"/>
    </source>
</evidence>
<dbReference type="Pfam" id="PF00392">
    <property type="entry name" value="GntR"/>
    <property type="match status" value="1"/>
</dbReference>
<dbReference type="InterPro" id="IPR000524">
    <property type="entry name" value="Tscrpt_reg_HTH_GntR"/>
</dbReference>
<keyword evidence="1" id="KW-0805">Transcription regulation</keyword>
<keyword evidence="3" id="KW-0804">Transcription</keyword>
<comment type="caution">
    <text evidence="5">The sequence shown here is derived from an EMBL/GenBank/DDBJ whole genome shotgun (WGS) entry which is preliminary data.</text>
</comment>
<dbReference type="InterPro" id="IPR028978">
    <property type="entry name" value="Chorismate_lyase_/UTRA_dom_sf"/>
</dbReference>
<keyword evidence="2" id="KW-0238">DNA-binding</keyword>
<dbReference type="Gene3D" id="3.40.1410.10">
    <property type="entry name" value="Chorismate lyase-like"/>
    <property type="match status" value="1"/>
</dbReference>
<dbReference type="RefSeq" id="WP_345406768.1">
    <property type="nucleotide sequence ID" value="NZ_BAABLA010000123.1"/>
</dbReference>
<dbReference type="SMART" id="SM00866">
    <property type="entry name" value="UTRA"/>
    <property type="match status" value="1"/>
</dbReference>
<dbReference type="PROSITE" id="PS50949">
    <property type="entry name" value="HTH_GNTR"/>
    <property type="match status" value="1"/>
</dbReference>
<dbReference type="InterPro" id="IPR050679">
    <property type="entry name" value="Bact_HTH_transcr_reg"/>
</dbReference>
<dbReference type="SUPFAM" id="SSF64288">
    <property type="entry name" value="Chorismate lyase-like"/>
    <property type="match status" value="1"/>
</dbReference>
<dbReference type="PANTHER" id="PTHR44846:SF17">
    <property type="entry name" value="GNTR-FAMILY TRANSCRIPTIONAL REGULATOR"/>
    <property type="match status" value="1"/>
</dbReference>
<name>A0ABW2BUW6_9PSEU</name>
<dbReference type="CDD" id="cd07377">
    <property type="entry name" value="WHTH_GntR"/>
    <property type="match status" value="1"/>
</dbReference>
<keyword evidence="6" id="KW-1185">Reference proteome</keyword>
<dbReference type="Proteomes" id="UP001596337">
    <property type="component" value="Unassembled WGS sequence"/>
</dbReference>
<feature type="domain" description="HTH gntR-type" evidence="4">
    <location>
        <begin position="15"/>
        <end position="83"/>
    </location>
</feature>
<dbReference type="InterPro" id="IPR036390">
    <property type="entry name" value="WH_DNA-bd_sf"/>
</dbReference>
<evidence type="ECO:0000256" key="3">
    <source>
        <dbReference type="ARBA" id="ARBA00023163"/>
    </source>
</evidence>
<sequence>MDSQQQTRTVVHKLAKQYERIADDLRAKIRAGEHLPGDRIPTEDALKTHYKVSAPTIRHAVGVLEAEGLVQRQHGRGTFVRKPRAKVQRTAERYQWEKDRVKLSDEERRTTGATERDTGRDMSALEFYAAYDSVFANADLAAVFDVSEGTKLLHRVYRTRLKTEDAPLSLIDSYIVHDVAARNPDLLLADNEPWPGGTQHQLYTIGIELDHIREELTARPPTVDEAQQLELSAGTAVIALRKISVATTGDVVEVSDVVLPGDRTVAVYTTQLTRWDD</sequence>
<gene>
    <name evidence="5" type="ORF">ACFQGD_02440</name>
</gene>
<dbReference type="Gene3D" id="1.10.10.10">
    <property type="entry name" value="Winged helix-like DNA-binding domain superfamily/Winged helix DNA-binding domain"/>
    <property type="match status" value="1"/>
</dbReference>
<reference evidence="6" key="1">
    <citation type="journal article" date="2019" name="Int. J. Syst. Evol. Microbiol.">
        <title>The Global Catalogue of Microorganisms (GCM) 10K type strain sequencing project: providing services to taxonomists for standard genome sequencing and annotation.</title>
        <authorList>
            <consortium name="The Broad Institute Genomics Platform"/>
            <consortium name="The Broad Institute Genome Sequencing Center for Infectious Disease"/>
            <person name="Wu L."/>
            <person name="Ma J."/>
        </authorList>
    </citation>
    <scope>NUCLEOTIDE SEQUENCE [LARGE SCALE GENOMIC DNA]</scope>
    <source>
        <strain evidence="6">KCTC 32255</strain>
    </source>
</reference>
<evidence type="ECO:0000259" key="4">
    <source>
        <dbReference type="PROSITE" id="PS50949"/>
    </source>
</evidence>
<evidence type="ECO:0000313" key="5">
    <source>
        <dbReference type="EMBL" id="MFC6865997.1"/>
    </source>
</evidence>
<dbReference type="InterPro" id="IPR011663">
    <property type="entry name" value="UTRA"/>
</dbReference>
<dbReference type="Pfam" id="PF07702">
    <property type="entry name" value="UTRA"/>
    <property type="match status" value="1"/>
</dbReference>
<evidence type="ECO:0000256" key="1">
    <source>
        <dbReference type="ARBA" id="ARBA00023015"/>
    </source>
</evidence>
<dbReference type="InterPro" id="IPR036388">
    <property type="entry name" value="WH-like_DNA-bd_sf"/>
</dbReference>
<accession>A0ABW2BUW6</accession>
<organism evidence="5 6">
    <name type="scientific">Haloechinothrix salitolerans</name>
    <dbReference type="NCBI Taxonomy" id="926830"/>
    <lineage>
        <taxon>Bacteria</taxon>
        <taxon>Bacillati</taxon>
        <taxon>Actinomycetota</taxon>
        <taxon>Actinomycetes</taxon>
        <taxon>Pseudonocardiales</taxon>
        <taxon>Pseudonocardiaceae</taxon>
        <taxon>Haloechinothrix</taxon>
    </lineage>
</organism>
<proteinExistence type="predicted"/>
<dbReference type="SMART" id="SM00345">
    <property type="entry name" value="HTH_GNTR"/>
    <property type="match status" value="1"/>
</dbReference>
<protein>
    <submittedName>
        <fullName evidence="5">GntR family transcriptional regulator</fullName>
    </submittedName>
</protein>
<dbReference type="SUPFAM" id="SSF46785">
    <property type="entry name" value="Winged helix' DNA-binding domain"/>
    <property type="match status" value="1"/>
</dbReference>
<dbReference type="EMBL" id="JBHSXX010000001">
    <property type="protein sequence ID" value="MFC6865997.1"/>
    <property type="molecule type" value="Genomic_DNA"/>
</dbReference>
<dbReference type="PANTHER" id="PTHR44846">
    <property type="entry name" value="MANNOSYL-D-GLYCERATE TRANSPORT/METABOLISM SYSTEM REPRESSOR MNGR-RELATED"/>
    <property type="match status" value="1"/>
</dbReference>
<evidence type="ECO:0000313" key="6">
    <source>
        <dbReference type="Proteomes" id="UP001596337"/>
    </source>
</evidence>